<dbReference type="InterPro" id="IPR042259">
    <property type="entry name" value="Raco-like_middle_sf"/>
</dbReference>
<dbReference type="InterPro" id="IPR036010">
    <property type="entry name" value="2Fe-2S_ferredoxin-like_sf"/>
</dbReference>
<dbReference type="InterPro" id="IPR052911">
    <property type="entry name" value="Corrinoid_activation_enz"/>
</dbReference>
<sequence length="489" mass="51316">MKIAISRCGQSLTQAVTLPKPYSWDLRCAGRGTCGRCRITLLAGRYLVAGKELCVTAPTSALACQTTLLSTEGLIDVPPRAMCVPNGQIHALWDGPPLLKRDECVVAVDLGTTTVAAVKIRNGEVLASASCYNQQSRFGDNVISRISQAATPATLAAMQQAAVTSINDLLAELVADDAQRLAIAGNTVMTTLLWGIDPAPIGVMPFTPPLRVFPQRRADELGIALPGATPVLALPAIAGYVGGDLTAGIHECQLAPFEMLIDIGTNCEIVLRTNDGLFCTAAAAGPAFEGAAIPSGSRAVAGAIDHVQPDWSYSVIGGGAPNGLCGSAMVDVLYAGRHAGWLNACGRLQADVLGKRYRRDGNLQLVAIAPGVALSEADIEQLLKAKAAVYAGILSLLEYCHCPVEQLQRIILAGGFARYLDLDHAIAIAMLPRAKTHIAGNTSLAGAARLAVNPNIMDELLAIIAEPKDVPLNMIDGFENNYIDALFLP</sequence>
<protein>
    <submittedName>
        <fullName evidence="3">Uncharacterized 2Fe-2S/4Fe-4S cluster protein (DUF4445 family)</fullName>
    </submittedName>
</protein>
<feature type="domain" description="RACo-like middle region" evidence="2">
    <location>
        <begin position="106"/>
        <end position="254"/>
    </location>
</feature>
<dbReference type="Pfam" id="PF14574">
    <property type="entry name" value="RACo_C_ter"/>
    <property type="match status" value="1"/>
</dbReference>
<reference evidence="3" key="1">
    <citation type="submission" date="2023-07" db="EMBL/GenBank/DDBJ databases">
        <title>Genomic Encyclopedia of Type Strains, Phase IV (KMG-IV): sequencing the most valuable type-strain genomes for metagenomic binning, comparative biology and taxonomic classification.</title>
        <authorList>
            <person name="Goeker M."/>
        </authorList>
    </citation>
    <scope>NUCLEOTIDE SEQUENCE</scope>
    <source>
        <strain evidence="3">DSM 24202</strain>
    </source>
</reference>
<dbReference type="PANTHER" id="PTHR42895">
    <property type="entry name" value="IRON-SULFUR CLUSTER-BINDING PROTEIN-RELATED"/>
    <property type="match status" value="1"/>
</dbReference>
<dbReference type="Pfam" id="PF17651">
    <property type="entry name" value="Raco_middle"/>
    <property type="match status" value="1"/>
</dbReference>
<evidence type="ECO:0000259" key="1">
    <source>
        <dbReference type="Pfam" id="PF14574"/>
    </source>
</evidence>
<organism evidence="3 4">
    <name type="scientific">Oligosphaera ethanolica</name>
    <dbReference type="NCBI Taxonomy" id="760260"/>
    <lineage>
        <taxon>Bacteria</taxon>
        <taxon>Pseudomonadati</taxon>
        <taxon>Lentisphaerota</taxon>
        <taxon>Oligosphaeria</taxon>
        <taxon>Oligosphaerales</taxon>
        <taxon>Oligosphaeraceae</taxon>
        <taxon>Oligosphaera</taxon>
    </lineage>
</organism>
<accession>A0AAE4AR86</accession>
<proteinExistence type="predicted"/>
<dbReference type="InterPro" id="IPR043129">
    <property type="entry name" value="ATPase_NBD"/>
</dbReference>
<dbReference type="AlphaFoldDB" id="A0AAE4AR86"/>
<dbReference type="RefSeq" id="WP_307263734.1">
    <property type="nucleotide sequence ID" value="NZ_JAUSVL010000001.1"/>
</dbReference>
<dbReference type="SUPFAM" id="SSF54292">
    <property type="entry name" value="2Fe-2S ferredoxin-like"/>
    <property type="match status" value="1"/>
</dbReference>
<dbReference type="PANTHER" id="PTHR42895:SF1">
    <property type="entry name" value="IRON-SULFUR CLUSTER PROTEIN"/>
    <property type="match status" value="1"/>
</dbReference>
<name>A0AAE4AR86_9BACT</name>
<comment type="caution">
    <text evidence="3">The sequence shown here is derived from an EMBL/GenBank/DDBJ whole genome shotgun (WGS) entry which is preliminary data.</text>
</comment>
<evidence type="ECO:0000259" key="2">
    <source>
        <dbReference type="Pfam" id="PF17651"/>
    </source>
</evidence>
<gene>
    <name evidence="3" type="ORF">J3R75_003344</name>
</gene>
<dbReference type="EMBL" id="JAUSVL010000001">
    <property type="protein sequence ID" value="MDQ0291237.1"/>
    <property type="molecule type" value="Genomic_DNA"/>
</dbReference>
<keyword evidence="4" id="KW-1185">Reference proteome</keyword>
<evidence type="ECO:0000313" key="3">
    <source>
        <dbReference type="EMBL" id="MDQ0291237.1"/>
    </source>
</evidence>
<dbReference type="Proteomes" id="UP001238163">
    <property type="component" value="Unassembled WGS sequence"/>
</dbReference>
<dbReference type="Gene3D" id="3.30.420.480">
    <property type="entry name" value="Domain of unknown function (DUF4445)"/>
    <property type="match status" value="1"/>
</dbReference>
<dbReference type="SUPFAM" id="SSF53067">
    <property type="entry name" value="Actin-like ATPase domain"/>
    <property type="match status" value="1"/>
</dbReference>
<feature type="domain" description="RACo C-terminal" evidence="1">
    <location>
        <begin position="258"/>
        <end position="489"/>
    </location>
</feature>
<dbReference type="GO" id="GO:0051536">
    <property type="term" value="F:iron-sulfur cluster binding"/>
    <property type="evidence" value="ECO:0007669"/>
    <property type="project" value="InterPro"/>
</dbReference>
<evidence type="ECO:0000313" key="4">
    <source>
        <dbReference type="Proteomes" id="UP001238163"/>
    </source>
</evidence>
<dbReference type="InterPro" id="IPR027980">
    <property type="entry name" value="RACo_C"/>
</dbReference>
<dbReference type="InterPro" id="IPR041414">
    <property type="entry name" value="Raco-like_middle"/>
</dbReference>